<accession>A0A8S3UG88</accession>
<evidence type="ECO:0000313" key="6">
    <source>
        <dbReference type="EMBL" id="CAG2244807.1"/>
    </source>
</evidence>
<dbReference type="SUPFAM" id="SSF46689">
    <property type="entry name" value="Homeodomain-like"/>
    <property type="match status" value="1"/>
</dbReference>
<dbReference type="CDD" id="cd00086">
    <property type="entry name" value="homeodomain"/>
    <property type="match status" value="1"/>
</dbReference>
<dbReference type="InterPro" id="IPR009057">
    <property type="entry name" value="Homeodomain-like_sf"/>
</dbReference>
<feature type="domain" description="Homeobox" evidence="4">
    <location>
        <begin position="7"/>
        <end position="69"/>
    </location>
</feature>
<evidence type="ECO:0000313" key="7">
    <source>
        <dbReference type="Proteomes" id="UP000683360"/>
    </source>
</evidence>
<evidence type="ECO:0000256" key="3">
    <source>
        <dbReference type="RuleBase" id="RU000682"/>
    </source>
</evidence>
<organism evidence="6 7">
    <name type="scientific">Mytilus edulis</name>
    <name type="common">Blue mussel</name>
    <dbReference type="NCBI Taxonomy" id="6550"/>
    <lineage>
        <taxon>Eukaryota</taxon>
        <taxon>Metazoa</taxon>
        <taxon>Spiralia</taxon>
        <taxon>Lophotrochozoa</taxon>
        <taxon>Mollusca</taxon>
        <taxon>Bivalvia</taxon>
        <taxon>Autobranchia</taxon>
        <taxon>Pteriomorphia</taxon>
        <taxon>Mytilida</taxon>
        <taxon>Mytiloidea</taxon>
        <taxon>Mytilidae</taxon>
        <taxon>Mytilinae</taxon>
        <taxon>Mytilus</taxon>
    </lineage>
</organism>
<feature type="DNA-binding region" description="Homeobox" evidence="1">
    <location>
        <begin position="9"/>
        <end position="70"/>
    </location>
</feature>
<proteinExistence type="predicted"/>
<dbReference type="InterPro" id="IPR009071">
    <property type="entry name" value="HMG_box_dom"/>
</dbReference>
<dbReference type="OrthoDB" id="6147273at2759"/>
<keyword evidence="2 3" id="KW-0539">Nucleus</keyword>
<evidence type="ECO:0000256" key="2">
    <source>
        <dbReference type="PROSITE-ProRule" id="PRU00267"/>
    </source>
</evidence>
<dbReference type="SUPFAM" id="SSF47095">
    <property type="entry name" value="HMG-box"/>
    <property type="match status" value="1"/>
</dbReference>
<feature type="domain" description="HMG box" evidence="5">
    <location>
        <begin position="81"/>
        <end position="143"/>
    </location>
</feature>
<evidence type="ECO:0000259" key="5">
    <source>
        <dbReference type="PROSITE" id="PS50118"/>
    </source>
</evidence>
<dbReference type="InterPro" id="IPR036910">
    <property type="entry name" value="HMG_box_dom_sf"/>
</dbReference>
<protein>
    <recommendedName>
        <fullName evidence="8">HMG box domain-containing protein</fullName>
    </recommendedName>
</protein>
<keyword evidence="2 3" id="KW-0238">DNA-binding</keyword>
<sequence length="225" mass="25776">MDSEAANNIKRSREIISDATVTILEEAWNDGLRSTKEKEKIQALGVKTNLSTEKIEVWIGNRRAKDRRGGVAPAYSKKKVAVRGPSSYTLFSQQFKREGSSKSEHFQDVAKKWRELSPTERERFQEDARGIRDSELKGMPEEDAIAHHFKQIRCSINILESMGFESVMVATREHEDPHLFGTNKGLEYIVQPHVMESFRKSVFAWTVSVLDSLKCQDRLDNTQVF</sequence>
<dbReference type="Gene3D" id="1.10.30.10">
    <property type="entry name" value="High mobility group box domain"/>
    <property type="match status" value="1"/>
</dbReference>
<dbReference type="PROSITE" id="PS50118">
    <property type="entry name" value="HMG_BOX_2"/>
    <property type="match status" value="1"/>
</dbReference>
<dbReference type="Gene3D" id="1.10.10.60">
    <property type="entry name" value="Homeodomain-like"/>
    <property type="match status" value="1"/>
</dbReference>
<dbReference type="GO" id="GO:0003677">
    <property type="term" value="F:DNA binding"/>
    <property type="evidence" value="ECO:0007669"/>
    <property type="project" value="UniProtKB-UniRule"/>
</dbReference>
<dbReference type="Pfam" id="PF00046">
    <property type="entry name" value="Homeodomain"/>
    <property type="match status" value="1"/>
</dbReference>
<dbReference type="EMBL" id="CAJPWZ010002748">
    <property type="protein sequence ID" value="CAG2244807.1"/>
    <property type="molecule type" value="Genomic_DNA"/>
</dbReference>
<feature type="DNA-binding region" description="HMG box" evidence="2">
    <location>
        <begin position="81"/>
        <end position="143"/>
    </location>
</feature>
<keyword evidence="7" id="KW-1185">Reference proteome</keyword>
<evidence type="ECO:0008006" key="8">
    <source>
        <dbReference type="Google" id="ProtNLM"/>
    </source>
</evidence>
<dbReference type="SMART" id="SM00389">
    <property type="entry name" value="HOX"/>
    <property type="match status" value="1"/>
</dbReference>
<keyword evidence="1 3" id="KW-0371">Homeobox</keyword>
<comment type="caution">
    <text evidence="6">The sequence shown here is derived from an EMBL/GenBank/DDBJ whole genome shotgun (WGS) entry which is preliminary data.</text>
</comment>
<reference evidence="6" key="1">
    <citation type="submission" date="2021-03" db="EMBL/GenBank/DDBJ databases">
        <authorList>
            <person name="Bekaert M."/>
        </authorList>
    </citation>
    <scope>NUCLEOTIDE SEQUENCE</scope>
</reference>
<dbReference type="Proteomes" id="UP000683360">
    <property type="component" value="Unassembled WGS sequence"/>
</dbReference>
<comment type="subcellular location">
    <subcellularLocation>
        <location evidence="1 3">Nucleus</location>
    </subcellularLocation>
</comment>
<dbReference type="CDD" id="cd00084">
    <property type="entry name" value="HMG-box_SF"/>
    <property type="match status" value="1"/>
</dbReference>
<name>A0A8S3UG88_MYTED</name>
<dbReference type="GO" id="GO:0005634">
    <property type="term" value="C:nucleus"/>
    <property type="evidence" value="ECO:0007669"/>
    <property type="project" value="UniProtKB-SubCell"/>
</dbReference>
<dbReference type="PROSITE" id="PS50071">
    <property type="entry name" value="HOMEOBOX_2"/>
    <property type="match status" value="1"/>
</dbReference>
<evidence type="ECO:0000259" key="4">
    <source>
        <dbReference type="PROSITE" id="PS50071"/>
    </source>
</evidence>
<evidence type="ECO:0000256" key="1">
    <source>
        <dbReference type="PROSITE-ProRule" id="PRU00108"/>
    </source>
</evidence>
<dbReference type="AlphaFoldDB" id="A0A8S3UG88"/>
<dbReference type="InterPro" id="IPR001356">
    <property type="entry name" value="HD"/>
</dbReference>
<gene>
    <name evidence="6" type="ORF">MEDL_56858</name>
</gene>